<dbReference type="EMBL" id="BAAAYR010000002">
    <property type="protein sequence ID" value="GAA3564403.1"/>
    <property type="molecule type" value="Genomic_DNA"/>
</dbReference>
<sequence length="170" mass="19099">MSVRFPAPTQAADSRTEVYLRYLAYFRDGVIRRVGAMSEEEARRSRVPSGWSPLELVRHLTFMERRWFVWGFEGRAVDEPFGDAVDGRWAVPEGLGVADVLADFRRQAAATDAVVRRHDLDEVGRPSERWDGEPPATLERVLLHVLQEHARHLGHLDVVAELGGGVTGEA</sequence>
<dbReference type="Gene3D" id="1.20.120.450">
    <property type="entry name" value="dinb family like domain"/>
    <property type="match status" value="1"/>
</dbReference>
<name>A0ABP6XD65_9ACTN</name>
<protein>
    <submittedName>
        <fullName evidence="1">DinB family protein</fullName>
    </submittedName>
</protein>
<dbReference type="InterPro" id="IPR007061">
    <property type="entry name" value="MST-like"/>
</dbReference>
<organism evidence="1 2">
    <name type="scientific">Microlunatus spumicola</name>
    <dbReference type="NCBI Taxonomy" id="81499"/>
    <lineage>
        <taxon>Bacteria</taxon>
        <taxon>Bacillati</taxon>
        <taxon>Actinomycetota</taxon>
        <taxon>Actinomycetes</taxon>
        <taxon>Propionibacteriales</taxon>
        <taxon>Propionibacteriaceae</taxon>
        <taxon>Microlunatus</taxon>
    </lineage>
</organism>
<reference evidence="2" key="1">
    <citation type="journal article" date="2019" name="Int. J. Syst. Evol. Microbiol.">
        <title>The Global Catalogue of Microorganisms (GCM) 10K type strain sequencing project: providing services to taxonomists for standard genome sequencing and annotation.</title>
        <authorList>
            <consortium name="The Broad Institute Genomics Platform"/>
            <consortium name="The Broad Institute Genome Sequencing Center for Infectious Disease"/>
            <person name="Wu L."/>
            <person name="Ma J."/>
        </authorList>
    </citation>
    <scope>NUCLEOTIDE SEQUENCE [LARGE SCALE GENOMIC DNA]</scope>
    <source>
        <strain evidence="2">JCM 16540</strain>
    </source>
</reference>
<dbReference type="InterPro" id="IPR034660">
    <property type="entry name" value="DinB/YfiT-like"/>
</dbReference>
<comment type="caution">
    <text evidence="1">The sequence shown here is derived from an EMBL/GenBank/DDBJ whole genome shotgun (WGS) entry which is preliminary data.</text>
</comment>
<evidence type="ECO:0000313" key="2">
    <source>
        <dbReference type="Proteomes" id="UP001500767"/>
    </source>
</evidence>
<dbReference type="Proteomes" id="UP001500767">
    <property type="component" value="Unassembled WGS sequence"/>
</dbReference>
<evidence type="ECO:0000313" key="1">
    <source>
        <dbReference type="EMBL" id="GAA3564403.1"/>
    </source>
</evidence>
<keyword evidence="2" id="KW-1185">Reference proteome</keyword>
<dbReference type="SUPFAM" id="SSF109854">
    <property type="entry name" value="DinB/YfiT-like putative metalloenzymes"/>
    <property type="match status" value="1"/>
</dbReference>
<dbReference type="Pfam" id="PF04978">
    <property type="entry name" value="MST"/>
    <property type="match status" value="1"/>
</dbReference>
<accession>A0ABP6XD65</accession>
<proteinExistence type="predicted"/>
<gene>
    <name evidence="1" type="ORF">GCM10022197_20060</name>
</gene>